<dbReference type="AlphaFoldDB" id="A0A5S9M1R5"/>
<dbReference type="Pfam" id="PF00668">
    <property type="entry name" value="Condensation"/>
    <property type="match status" value="1"/>
</dbReference>
<dbReference type="Gene3D" id="3.30.559.30">
    <property type="entry name" value="Nonribosomal peptide synthetase, condensation domain"/>
    <property type="match status" value="1"/>
</dbReference>
<dbReference type="PANTHER" id="PTHR45398">
    <property type="match status" value="1"/>
</dbReference>
<dbReference type="EMBL" id="AP021906">
    <property type="protein sequence ID" value="BBP87073.1"/>
    <property type="molecule type" value="Genomic_DNA"/>
</dbReference>
<name>A0A5S9M1R5_BACIA</name>
<evidence type="ECO:0000259" key="1">
    <source>
        <dbReference type="Pfam" id="PF00668"/>
    </source>
</evidence>
<dbReference type="SUPFAM" id="SSF52777">
    <property type="entry name" value="CoA-dependent acyltransferases"/>
    <property type="match status" value="2"/>
</dbReference>
<dbReference type="GO" id="GO:0003824">
    <property type="term" value="F:catalytic activity"/>
    <property type="evidence" value="ECO:0007669"/>
    <property type="project" value="InterPro"/>
</dbReference>
<accession>A0A5S9M1R5</accession>
<sequence length="380" mass="43166">MSIHHIVSDGWSIGIAAKELSEWYTAMIEGREPDLSPLPIQYADYALWQKEYLTGETLQKQLSYWKEQFAVPVEELMLPYDYTRPAVQSYRGKTKKYRLSKPLSDQLAALSKNTDSTLYMTLLSAFSILLHRLSSQDEFVIGSVIAGRNRTEMEQLIGFFVNTLALRIDHSGNPAFTELLERVKETTMGAYAHQDVPFEMVVDELNIVREAGRQPLFQVMFVLQNLPLEAPPMGEATSVLAIEDNDTAKFDLSLFVFEGAEGLQLKLEYDADLFSDDTMDRFLLYYEQLLACICENPAQPIRQMNYLPEKERDQLLYEWSGSTEQPAGPLLITERFEAQVKKNTSCDRPRIWGKTVDVSGVTRESRPACRLSAAARSEAA</sequence>
<feature type="domain" description="Condensation" evidence="1">
    <location>
        <begin position="2"/>
        <end position="316"/>
    </location>
</feature>
<organism evidence="2 3">
    <name type="scientific">Bacillus safensis</name>
    <dbReference type="NCBI Taxonomy" id="561879"/>
    <lineage>
        <taxon>Bacteria</taxon>
        <taxon>Bacillati</taxon>
        <taxon>Bacillota</taxon>
        <taxon>Bacilli</taxon>
        <taxon>Bacillales</taxon>
        <taxon>Bacillaceae</taxon>
        <taxon>Bacillus</taxon>
    </lineage>
</organism>
<dbReference type="InterPro" id="IPR001242">
    <property type="entry name" value="Condensation_dom"/>
</dbReference>
<dbReference type="CDD" id="cd19531">
    <property type="entry name" value="LCL_NRPS-like"/>
    <property type="match status" value="1"/>
</dbReference>
<dbReference type="GO" id="GO:0008610">
    <property type="term" value="P:lipid biosynthetic process"/>
    <property type="evidence" value="ECO:0007669"/>
    <property type="project" value="UniProtKB-ARBA"/>
</dbReference>
<proteinExistence type="predicted"/>
<protein>
    <recommendedName>
        <fullName evidence="1">Condensation domain-containing protein</fullName>
    </recommendedName>
</protein>
<gene>
    <name evidence="2" type="ORF">BsIDN1_06910</name>
</gene>
<dbReference type="Gene3D" id="3.30.559.10">
    <property type="entry name" value="Chloramphenicol acetyltransferase-like domain"/>
    <property type="match status" value="1"/>
</dbReference>
<evidence type="ECO:0000313" key="2">
    <source>
        <dbReference type="EMBL" id="BBP87073.1"/>
    </source>
</evidence>
<reference evidence="2 3" key="1">
    <citation type="submission" date="2019-12" db="EMBL/GenBank/DDBJ databases">
        <title>Full genome sequence of a Bacillus safensis strain isolated from commercially available natto in Indonesia.</title>
        <authorList>
            <person name="Yoshida M."/>
            <person name="Uomi M."/>
            <person name="Waturangi D."/>
            <person name="Ekaputri J.J."/>
            <person name="Setiamarga D.H.E."/>
        </authorList>
    </citation>
    <scope>NUCLEOTIDE SEQUENCE [LARGE SCALE GENOMIC DNA]</scope>
    <source>
        <strain evidence="2 3">IDN1</strain>
    </source>
</reference>
<dbReference type="Proteomes" id="UP000464658">
    <property type="component" value="Chromosome"/>
</dbReference>
<dbReference type="InterPro" id="IPR023213">
    <property type="entry name" value="CAT-like_dom_sf"/>
</dbReference>
<evidence type="ECO:0000313" key="3">
    <source>
        <dbReference type="Proteomes" id="UP000464658"/>
    </source>
</evidence>
<dbReference type="PANTHER" id="PTHR45398:SF1">
    <property type="entry name" value="ENZYME, PUTATIVE (JCVI)-RELATED"/>
    <property type="match status" value="1"/>
</dbReference>